<keyword evidence="5 8" id="KW-0812">Transmembrane</keyword>
<keyword evidence="3 8" id="KW-0813">Transport</keyword>
<reference evidence="10 11" key="1">
    <citation type="submission" date="2024-01" db="EMBL/GenBank/DDBJ databases">
        <title>Unpublished Manusciprt.</title>
        <authorList>
            <person name="Duman M."/>
            <person name="Valdes E.G."/>
            <person name="Ajmi N."/>
            <person name="Altun S."/>
            <person name="Saticioglu I.B."/>
        </authorList>
    </citation>
    <scope>NUCLEOTIDE SEQUENCE [LARGE SCALE GENOMIC DNA]</scope>
    <source>
        <strain evidence="10 11">148P</strain>
    </source>
</reference>
<dbReference type="InterPro" id="IPR011701">
    <property type="entry name" value="MFS"/>
</dbReference>
<comment type="subcellular location">
    <subcellularLocation>
        <location evidence="8">Cell inner membrane</location>
        <topology evidence="8">Multi-pass membrane protein</topology>
    </subcellularLocation>
    <subcellularLocation>
        <location evidence="1">Cell membrane</location>
        <topology evidence="1">Multi-pass membrane protein</topology>
    </subcellularLocation>
</comment>
<keyword evidence="7 8" id="KW-0472">Membrane</keyword>
<evidence type="ECO:0000256" key="3">
    <source>
        <dbReference type="ARBA" id="ARBA00022448"/>
    </source>
</evidence>
<sequence length="402" mass="41766">MTHSSNPGRLIVLLAALVAFAPLSIDTYLPSLPAIASDLGADAAHVQLTISLFLAGLCLGMLVYGPLSDRYGRRPLLLGGMGLYLVATVGCMLSGSVEQLVAWRFFQALGGAAASVLARAIVRDLFPLGEAARVLSLMHLVTMLATLVAPLLGSVLMDLNGWRTVFFALLVFCALCLLASAWKIGETHARDLRGESLGQVFLAYWQIARQPLALGYILCMGLAFGGMFAFITASPFVYMEYFGVSPRGYAWLFGLNIAGIIVMTLVNARLVSRLGPLRMLAVGAALAGIAAVGLLAAGLSGWGGLALIVAWVVVYVSVTGLLGANCVASLLALYPRQAGAAAGLAVACQFALGAAFSAVVGALADGTPRPMCLTLAVAGLGCLLCYGLIARRSRLQSVSQAA</sequence>
<evidence type="ECO:0000256" key="6">
    <source>
        <dbReference type="ARBA" id="ARBA00022989"/>
    </source>
</evidence>
<dbReference type="NCBIfam" id="TIGR00710">
    <property type="entry name" value="efflux_Bcr_CflA"/>
    <property type="match status" value="1"/>
</dbReference>
<gene>
    <name evidence="10" type="ORF">V0R50_15615</name>
</gene>
<evidence type="ECO:0000256" key="5">
    <source>
        <dbReference type="ARBA" id="ARBA00022692"/>
    </source>
</evidence>
<feature type="transmembrane region" description="Helical" evidence="8">
    <location>
        <begin position="213"/>
        <end position="237"/>
    </location>
</feature>
<feature type="transmembrane region" description="Helical" evidence="8">
    <location>
        <begin position="370"/>
        <end position="389"/>
    </location>
</feature>
<protein>
    <recommendedName>
        <fullName evidence="8">Bcr/CflA family efflux transporter</fullName>
    </recommendedName>
</protein>
<feature type="transmembrane region" description="Helical" evidence="8">
    <location>
        <begin position="165"/>
        <end position="184"/>
    </location>
</feature>
<name>A0ABU7HSY6_9PSED</name>
<dbReference type="PANTHER" id="PTHR23502:SF132">
    <property type="entry name" value="POLYAMINE TRANSPORTER 2-RELATED"/>
    <property type="match status" value="1"/>
</dbReference>
<keyword evidence="11" id="KW-1185">Reference proteome</keyword>
<dbReference type="EMBL" id="JAZDQJ010000016">
    <property type="protein sequence ID" value="MEE1934656.1"/>
    <property type="molecule type" value="Genomic_DNA"/>
</dbReference>
<keyword evidence="6 8" id="KW-1133">Transmembrane helix</keyword>
<evidence type="ECO:0000256" key="8">
    <source>
        <dbReference type="RuleBase" id="RU365088"/>
    </source>
</evidence>
<dbReference type="InterPro" id="IPR004812">
    <property type="entry name" value="Efflux_drug-R_Bcr/CmlA"/>
</dbReference>
<comment type="caution">
    <text evidence="8">Lacks conserved residue(s) required for the propagation of feature annotation.</text>
</comment>
<keyword evidence="8" id="KW-0997">Cell inner membrane</keyword>
<dbReference type="Proteomes" id="UP001335100">
    <property type="component" value="Unassembled WGS sequence"/>
</dbReference>
<evidence type="ECO:0000256" key="1">
    <source>
        <dbReference type="ARBA" id="ARBA00004651"/>
    </source>
</evidence>
<evidence type="ECO:0000313" key="11">
    <source>
        <dbReference type="Proteomes" id="UP001335100"/>
    </source>
</evidence>
<keyword evidence="4" id="KW-1003">Cell membrane</keyword>
<evidence type="ECO:0000256" key="2">
    <source>
        <dbReference type="ARBA" id="ARBA00006236"/>
    </source>
</evidence>
<feature type="transmembrane region" description="Helical" evidence="8">
    <location>
        <begin position="249"/>
        <end position="268"/>
    </location>
</feature>
<dbReference type="SUPFAM" id="SSF103473">
    <property type="entry name" value="MFS general substrate transporter"/>
    <property type="match status" value="1"/>
</dbReference>
<dbReference type="PROSITE" id="PS50850">
    <property type="entry name" value="MFS"/>
    <property type="match status" value="1"/>
</dbReference>
<organism evidence="10 11">
    <name type="scientific">Pseudomonas ulcerans</name>
    <dbReference type="NCBI Taxonomy" id="3115852"/>
    <lineage>
        <taxon>Bacteria</taxon>
        <taxon>Pseudomonadati</taxon>
        <taxon>Pseudomonadota</taxon>
        <taxon>Gammaproteobacteria</taxon>
        <taxon>Pseudomonadales</taxon>
        <taxon>Pseudomonadaceae</taxon>
        <taxon>Pseudomonas</taxon>
    </lineage>
</organism>
<dbReference type="NCBIfam" id="NF008314">
    <property type="entry name" value="PRK11102.1"/>
    <property type="match status" value="1"/>
</dbReference>
<comment type="similarity">
    <text evidence="2 8">Belongs to the major facilitator superfamily. Bcr/CmlA family.</text>
</comment>
<dbReference type="InterPro" id="IPR036259">
    <property type="entry name" value="MFS_trans_sf"/>
</dbReference>
<feature type="transmembrane region" description="Helical" evidence="8">
    <location>
        <begin position="308"/>
        <end position="334"/>
    </location>
</feature>
<dbReference type="PANTHER" id="PTHR23502">
    <property type="entry name" value="MAJOR FACILITATOR SUPERFAMILY"/>
    <property type="match status" value="1"/>
</dbReference>
<evidence type="ECO:0000259" key="9">
    <source>
        <dbReference type="PROSITE" id="PS50850"/>
    </source>
</evidence>
<dbReference type="CDD" id="cd17320">
    <property type="entry name" value="MFS_MdfA_MDR_like"/>
    <property type="match status" value="1"/>
</dbReference>
<feature type="transmembrane region" description="Helical" evidence="8">
    <location>
        <begin position="341"/>
        <end position="364"/>
    </location>
</feature>
<dbReference type="Gene3D" id="1.20.1720.10">
    <property type="entry name" value="Multidrug resistance protein D"/>
    <property type="match status" value="1"/>
</dbReference>
<proteinExistence type="inferred from homology"/>
<feature type="transmembrane region" description="Helical" evidence="8">
    <location>
        <begin position="280"/>
        <end position="302"/>
    </location>
</feature>
<feature type="transmembrane region" description="Helical" evidence="8">
    <location>
        <begin position="46"/>
        <end position="64"/>
    </location>
</feature>
<dbReference type="RefSeq" id="WP_330075417.1">
    <property type="nucleotide sequence ID" value="NZ_JAZDQJ010000016.1"/>
</dbReference>
<feature type="domain" description="Major facilitator superfamily (MFS) profile" evidence="9">
    <location>
        <begin position="10"/>
        <end position="393"/>
    </location>
</feature>
<feature type="transmembrane region" description="Helical" evidence="8">
    <location>
        <begin position="101"/>
        <end position="122"/>
    </location>
</feature>
<dbReference type="Pfam" id="PF07690">
    <property type="entry name" value="MFS_1"/>
    <property type="match status" value="1"/>
</dbReference>
<accession>A0ABU7HSY6</accession>
<evidence type="ECO:0000256" key="7">
    <source>
        <dbReference type="ARBA" id="ARBA00023136"/>
    </source>
</evidence>
<feature type="transmembrane region" description="Helical" evidence="8">
    <location>
        <begin position="134"/>
        <end position="153"/>
    </location>
</feature>
<feature type="transmembrane region" description="Helical" evidence="8">
    <location>
        <begin position="76"/>
        <end position="95"/>
    </location>
</feature>
<evidence type="ECO:0000313" key="10">
    <source>
        <dbReference type="EMBL" id="MEE1934656.1"/>
    </source>
</evidence>
<dbReference type="InterPro" id="IPR020846">
    <property type="entry name" value="MFS_dom"/>
</dbReference>
<comment type="caution">
    <text evidence="10">The sequence shown here is derived from an EMBL/GenBank/DDBJ whole genome shotgun (WGS) entry which is preliminary data.</text>
</comment>
<evidence type="ECO:0000256" key="4">
    <source>
        <dbReference type="ARBA" id="ARBA00022475"/>
    </source>
</evidence>